<protein>
    <submittedName>
        <fullName evidence="1">Uncharacterized protein</fullName>
    </submittedName>
</protein>
<proteinExistence type="predicted"/>
<accession>A0A2P2NBJ0</accession>
<sequence length="32" mass="3366">MPKVAAMIIGSTAIIAFFLTSISCRLSPLVLT</sequence>
<organism evidence="1">
    <name type="scientific">Rhizophora mucronata</name>
    <name type="common">Asiatic mangrove</name>
    <dbReference type="NCBI Taxonomy" id="61149"/>
    <lineage>
        <taxon>Eukaryota</taxon>
        <taxon>Viridiplantae</taxon>
        <taxon>Streptophyta</taxon>
        <taxon>Embryophyta</taxon>
        <taxon>Tracheophyta</taxon>
        <taxon>Spermatophyta</taxon>
        <taxon>Magnoliopsida</taxon>
        <taxon>eudicotyledons</taxon>
        <taxon>Gunneridae</taxon>
        <taxon>Pentapetalae</taxon>
        <taxon>rosids</taxon>
        <taxon>fabids</taxon>
        <taxon>Malpighiales</taxon>
        <taxon>Rhizophoraceae</taxon>
        <taxon>Rhizophora</taxon>
    </lineage>
</organism>
<dbReference type="EMBL" id="GGEC01059296">
    <property type="protein sequence ID" value="MBX39780.1"/>
    <property type="molecule type" value="Transcribed_RNA"/>
</dbReference>
<evidence type="ECO:0000313" key="1">
    <source>
        <dbReference type="EMBL" id="MBX39780.1"/>
    </source>
</evidence>
<dbReference type="AlphaFoldDB" id="A0A2P2NBJ0"/>
<reference evidence="1" key="1">
    <citation type="submission" date="2018-02" db="EMBL/GenBank/DDBJ databases">
        <title>Rhizophora mucronata_Transcriptome.</title>
        <authorList>
            <person name="Meera S.P."/>
            <person name="Sreeshan A."/>
            <person name="Augustine A."/>
        </authorList>
    </citation>
    <scope>NUCLEOTIDE SEQUENCE</scope>
    <source>
        <tissue evidence="1">Leaf</tissue>
    </source>
</reference>
<name>A0A2P2NBJ0_RHIMU</name>
<dbReference type="PROSITE" id="PS51257">
    <property type="entry name" value="PROKAR_LIPOPROTEIN"/>
    <property type="match status" value="1"/>
</dbReference>